<gene>
    <name evidence="1" type="ORF">RFI_13683</name>
</gene>
<reference evidence="1 2" key="1">
    <citation type="journal article" date="2013" name="Curr. Biol.">
        <title>The Genome of the Foraminiferan Reticulomyxa filosa.</title>
        <authorList>
            <person name="Glockner G."/>
            <person name="Hulsmann N."/>
            <person name="Schleicher M."/>
            <person name="Noegel A.A."/>
            <person name="Eichinger L."/>
            <person name="Gallinger C."/>
            <person name="Pawlowski J."/>
            <person name="Sierra R."/>
            <person name="Euteneuer U."/>
            <person name="Pillet L."/>
            <person name="Moustafa A."/>
            <person name="Platzer M."/>
            <person name="Groth M."/>
            <person name="Szafranski K."/>
            <person name="Schliwa M."/>
        </authorList>
    </citation>
    <scope>NUCLEOTIDE SEQUENCE [LARGE SCALE GENOMIC DNA]</scope>
</reference>
<dbReference type="AlphaFoldDB" id="X6NDS8"/>
<dbReference type="Proteomes" id="UP000023152">
    <property type="component" value="Unassembled WGS sequence"/>
</dbReference>
<sequence>MVLMVCIQHYPPPFFFVPFAKVYVGQIHCCDGRHNLPAKKSSNTTFSLLALAVPESVYSVILDEEIPTHPHLIDFGLRGYGYTAVKTLGIEAYVYTDCWFSLNGSVFVENDIYVKNDSHHHAIEKLLNQTWKLDVVNQTCQYSGSDFKFFQF</sequence>
<keyword evidence="2" id="KW-1185">Reference proteome</keyword>
<comment type="caution">
    <text evidence="1">The sequence shown here is derived from an EMBL/GenBank/DDBJ whole genome shotgun (WGS) entry which is preliminary data.</text>
</comment>
<accession>X6NDS8</accession>
<name>X6NDS8_RETFI</name>
<organism evidence="1 2">
    <name type="scientific">Reticulomyxa filosa</name>
    <dbReference type="NCBI Taxonomy" id="46433"/>
    <lineage>
        <taxon>Eukaryota</taxon>
        <taxon>Sar</taxon>
        <taxon>Rhizaria</taxon>
        <taxon>Retaria</taxon>
        <taxon>Foraminifera</taxon>
        <taxon>Monothalamids</taxon>
        <taxon>Reticulomyxidae</taxon>
        <taxon>Reticulomyxa</taxon>
    </lineage>
</organism>
<protein>
    <submittedName>
        <fullName evidence="1">Uncharacterized protein</fullName>
    </submittedName>
</protein>
<evidence type="ECO:0000313" key="2">
    <source>
        <dbReference type="Proteomes" id="UP000023152"/>
    </source>
</evidence>
<evidence type="ECO:0000313" key="1">
    <source>
        <dbReference type="EMBL" id="ETO23497.1"/>
    </source>
</evidence>
<proteinExistence type="predicted"/>
<dbReference type="EMBL" id="ASPP01009894">
    <property type="protein sequence ID" value="ETO23497.1"/>
    <property type="molecule type" value="Genomic_DNA"/>
</dbReference>